<feature type="transmembrane region" description="Helical" evidence="1">
    <location>
        <begin position="33"/>
        <end position="54"/>
    </location>
</feature>
<feature type="transmembrane region" description="Helical" evidence="1">
    <location>
        <begin position="297"/>
        <end position="314"/>
    </location>
</feature>
<keyword evidence="1" id="KW-0472">Membrane</keyword>
<feature type="transmembrane region" description="Helical" evidence="1">
    <location>
        <begin position="323"/>
        <end position="341"/>
    </location>
</feature>
<feature type="transmembrane region" description="Helical" evidence="1">
    <location>
        <begin position="272"/>
        <end position="291"/>
    </location>
</feature>
<feature type="transmembrane region" description="Helical" evidence="1">
    <location>
        <begin position="200"/>
        <end position="219"/>
    </location>
</feature>
<feature type="transmembrane region" description="Helical" evidence="1">
    <location>
        <begin position="91"/>
        <end position="110"/>
    </location>
</feature>
<protein>
    <recommendedName>
        <fullName evidence="3">Transmembrane protein EpsG</fullName>
    </recommendedName>
</protein>
<proteinExistence type="predicted"/>
<feature type="transmembrane region" description="Helical" evidence="1">
    <location>
        <begin position="162"/>
        <end position="188"/>
    </location>
</feature>
<organism evidence="2">
    <name type="scientific">Paraprevotella clara</name>
    <dbReference type="NCBI Taxonomy" id="454154"/>
    <lineage>
        <taxon>Bacteria</taxon>
        <taxon>Pseudomonadati</taxon>
        <taxon>Bacteroidota</taxon>
        <taxon>Bacteroidia</taxon>
        <taxon>Bacteroidales</taxon>
        <taxon>Prevotellaceae</taxon>
        <taxon>Paraprevotella</taxon>
    </lineage>
</organism>
<name>A0A6N3G4N2_9BACT</name>
<feature type="transmembrane region" description="Helical" evidence="1">
    <location>
        <begin position="116"/>
        <end position="133"/>
    </location>
</feature>
<dbReference type="AlphaFoldDB" id="A0A6N3G4N2"/>
<sequence>MYISPVYIYLLASLGVSVCFPKNKFLIYLNITLMLFLGIMRGITVGTDCLGYSFDYYILDNFGDVYKIYHSFEIGFVTLIIYFKKYITEDYLTFVSCLFIPFFWGCLKLIHYRKQSIPLALFFLYTWGYYFAAYNIMRQMMALGIMLFFMPLLYKGKYLKFSISVIITALLFHQSGLFMLLLIPLHYIVTVRQIFPCKKVLYAALVVSFASFFVGKAYLQSLLNPFLALFDTKYVNYVLGFEEEELGLIGNLGQTLVACMLVYLYRRGKMDMEMIAFTVAVVLYNLLGIFSSAAPRLTQYWTILGIVLLPYFVNENGTRKKKIFLLVLFSYSLLRFFNAFYVNNAGEINPYILR</sequence>
<gene>
    <name evidence="2" type="ORF">PCLFYP37_00405</name>
</gene>
<feature type="transmembrane region" description="Helical" evidence="1">
    <location>
        <begin position="6"/>
        <end position="21"/>
    </location>
</feature>
<feature type="transmembrane region" description="Helical" evidence="1">
    <location>
        <begin position="246"/>
        <end position="265"/>
    </location>
</feature>
<evidence type="ECO:0000313" key="2">
    <source>
        <dbReference type="EMBL" id="VYU59668.1"/>
    </source>
</evidence>
<keyword evidence="1" id="KW-0812">Transmembrane</keyword>
<accession>A0A6N3G4N2</accession>
<reference evidence="2" key="1">
    <citation type="submission" date="2019-11" db="EMBL/GenBank/DDBJ databases">
        <authorList>
            <person name="Feng L."/>
        </authorList>
    </citation>
    <scope>NUCLEOTIDE SEQUENCE</scope>
    <source>
        <strain evidence="2">PclaraLFYP37</strain>
    </source>
</reference>
<dbReference type="InterPro" id="IPR049458">
    <property type="entry name" value="EpsG-like"/>
</dbReference>
<dbReference type="RefSeq" id="WP_302978052.1">
    <property type="nucleotide sequence ID" value="NZ_CACRUT010000023.1"/>
</dbReference>
<evidence type="ECO:0000256" key="1">
    <source>
        <dbReference type="SAM" id="Phobius"/>
    </source>
</evidence>
<dbReference type="Pfam" id="PF14897">
    <property type="entry name" value="EpsG"/>
    <property type="match status" value="1"/>
</dbReference>
<dbReference type="EMBL" id="CACRUT010000023">
    <property type="protein sequence ID" value="VYU59668.1"/>
    <property type="molecule type" value="Genomic_DNA"/>
</dbReference>
<keyword evidence="1" id="KW-1133">Transmembrane helix</keyword>
<evidence type="ECO:0008006" key="3">
    <source>
        <dbReference type="Google" id="ProtNLM"/>
    </source>
</evidence>